<comment type="caution">
    <text evidence="7">The sequence shown here is derived from an EMBL/GenBank/DDBJ whole genome shotgun (WGS) entry which is preliminary data.</text>
</comment>
<accession>A0A0N0GA54</accession>
<evidence type="ECO:0000256" key="4">
    <source>
        <dbReference type="ARBA" id="ARBA00023014"/>
    </source>
</evidence>
<reference evidence="7 9" key="2">
    <citation type="submission" date="2015-09" db="EMBL/GenBank/DDBJ databases">
        <title>Genome announcement of multiple Pseudomonas syringae strains.</title>
        <authorList>
            <person name="Thakur S."/>
            <person name="Wang P.W."/>
            <person name="Gong Y."/>
            <person name="Weir B.S."/>
            <person name="Guttman D.S."/>
        </authorList>
    </citation>
    <scope>NUCLEOTIDE SEQUENCE [LARGE SCALE GENOMIC DNA]</scope>
    <source>
        <strain evidence="7 9">ICMP3507</strain>
    </source>
</reference>
<dbReference type="RefSeq" id="WP_002552658.1">
    <property type="nucleotide sequence ID" value="NZ_CP020351.1"/>
</dbReference>
<evidence type="ECO:0000256" key="3">
    <source>
        <dbReference type="ARBA" id="ARBA00023004"/>
    </source>
</evidence>
<proteinExistence type="predicted"/>
<reference evidence="6 8" key="1">
    <citation type="submission" date="2015-07" db="EMBL/GenBank/DDBJ databases">
        <authorList>
            <person name="O'Brien H.E."/>
            <person name="Thakur S."/>
            <person name="Gong Y."/>
            <person name="Wang P.W."/>
            <person name="Guttman D.S."/>
        </authorList>
    </citation>
    <scope>NUCLEOTIDE SEQUENCE [LARGE SCALE GENOMIC DNA]</scope>
    <source>
        <strain evidence="6 8">107</strain>
    </source>
</reference>
<dbReference type="EMBL" id="LJQP01000297">
    <property type="protein sequence ID" value="KPX65543.1"/>
    <property type="molecule type" value="Genomic_DNA"/>
</dbReference>
<feature type="domain" description="Rieske" evidence="5">
    <location>
        <begin position="1"/>
        <end position="78"/>
    </location>
</feature>
<keyword evidence="8" id="KW-1185">Reference proteome</keyword>
<dbReference type="EMBL" id="LGLK01000039">
    <property type="protein sequence ID" value="KPC19503.1"/>
    <property type="molecule type" value="Genomic_DNA"/>
</dbReference>
<name>A0A0N0GA54_PSEAV</name>
<organism evidence="7 9">
    <name type="scientific">Pseudomonas amygdali pv. lachrymans</name>
    <name type="common">Pseudomonas syringae pv. lachrymans</name>
    <dbReference type="NCBI Taxonomy" id="53707"/>
    <lineage>
        <taxon>Bacteria</taxon>
        <taxon>Pseudomonadati</taxon>
        <taxon>Pseudomonadota</taxon>
        <taxon>Gammaproteobacteria</taxon>
        <taxon>Pseudomonadales</taxon>
        <taxon>Pseudomonadaceae</taxon>
        <taxon>Pseudomonas</taxon>
        <taxon>Pseudomonas amygdali</taxon>
    </lineage>
</organism>
<protein>
    <submittedName>
        <fullName evidence="7">Rieske 2Fe-2S domain protein</fullName>
    </submittedName>
</protein>
<evidence type="ECO:0000259" key="5">
    <source>
        <dbReference type="PROSITE" id="PS51296"/>
    </source>
</evidence>
<dbReference type="InterPro" id="IPR017941">
    <property type="entry name" value="Rieske_2Fe-2S"/>
</dbReference>
<dbReference type="GO" id="GO:0046872">
    <property type="term" value="F:metal ion binding"/>
    <property type="evidence" value="ECO:0007669"/>
    <property type="project" value="UniProtKB-KW"/>
</dbReference>
<evidence type="ECO:0000256" key="2">
    <source>
        <dbReference type="ARBA" id="ARBA00022723"/>
    </source>
</evidence>
<evidence type="ECO:0000313" key="6">
    <source>
        <dbReference type="EMBL" id="KPC19503.1"/>
    </source>
</evidence>
<dbReference type="PROSITE" id="PS51296">
    <property type="entry name" value="RIESKE"/>
    <property type="match status" value="1"/>
</dbReference>
<keyword evidence="4" id="KW-0411">Iron-sulfur</keyword>
<evidence type="ECO:0000313" key="7">
    <source>
        <dbReference type="EMBL" id="KPX65543.1"/>
    </source>
</evidence>
<reference evidence="6 8" key="3">
    <citation type="submission" date="2015-10" db="EMBL/GenBank/DDBJ databases">
        <title>Comparative genomics and high-throughput reverse genetic screens identify a new phytobacterial MAMP and an Arabidopsis receptor required for immune elicitation.</title>
        <authorList>
            <person name="Mott G.A."/>
            <person name="Thakur S."/>
            <person name="Wang P.W."/>
            <person name="Desveaux D."/>
            <person name="Guttman D.S."/>
        </authorList>
    </citation>
    <scope>NUCLEOTIDE SEQUENCE [LARGE SCALE GENOMIC DNA]</scope>
    <source>
        <strain evidence="6 8">107</strain>
    </source>
</reference>
<keyword evidence="2" id="KW-0479">Metal-binding</keyword>
<evidence type="ECO:0000256" key="1">
    <source>
        <dbReference type="ARBA" id="ARBA00022714"/>
    </source>
</evidence>
<evidence type="ECO:0000313" key="8">
    <source>
        <dbReference type="Proteomes" id="UP000037943"/>
    </source>
</evidence>
<dbReference type="InterPro" id="IPR036922">
    <property type="entry name" value="Rieske_2Fe-2S_sf"/>
</dbReference>
<keyword evidence="3" id="KW-0408">Iron</keyword>
<evidence type="ECO:0000313" key="9">
    <source>
        <dbReference type="Proteomes" id="UP000050265"/>
    </source>
</evidence>
<dbReference type="GeneID" id="61869041"/>
<dbReference type="AlphaFoldDB" id="A0A0N0GA54"/>
<dbReference type="Proteomes" id="UP000050265">
    <property type="component" value="Unassembled WGS sequence"/>
</dbReference>
<gene>
    <name evidence="6" type="ORF">AC499_1657</name>
    <name evidence="7" type="ORF">ALO35_02700</name>
</gene>
<dbReference type="Pfam" id="PF00355">
    <property type="entry name" value="Rieske"/>
    <property type="match status" value="1"/>
</dbReference>
<dbReference type="PATRIC" id="fig|53707.7.peg.1830"/>
<keyword evidence="1" id="KW-0001">2Fe-2S</keyword>
<dbReference type="Gene3D" id="2.102.10.10">
    <property type="entry name" value="Rieske [2Fe-2S] iron-sulphur domain"/>
    <property type="match status" value="1"/>
</dbReference>
<sequence>MNEPAEFRRPDTFTVHIGQEQYLVPSSCPHREGWLEHGVVNEKRRSITCPLHFSVFSLETGEQLSGPPCGNLQVRRLR</sequence>
<dbReference type="SUPFAM" id="SSF50022">
    <property type="entry name" value="ISP domain"/>
    <property type="match status" value="1"/>
</dbReference>
<dbReference type="GO" id="GO:0051537">
    <property type="term" value="F:2 iron, 2 sulfur cluster binding"/>
    <property type="evidence" value="ECO:0007669"/>
    <property type="project" value="UniProtKB-KW"/>
</dbReference>
<dbReference type="Proteomes" id="UP000037943">
    <property type="component" value="Unassembled WGS sequence"/>
</dbReference>